<sequence length="387" mass="42268">MFVLLTAALFWIFPCGILATDGDDFANNLFTDLGPLLTLFGERVAIQYLSHSTSWLECVLFACAPLGILTAVVSAIRVSGSRWLKAVIGRAREPAAMVELELMSSTSSDVCELWNGVGMVRVVGSPSIAQLIYQDPSSSAQPENSVSNESADRRVYVDTLKTAQERNLVRLISGPGIRNSTKHADVSELPPNIVLNVTGGTVRGWELILALIVGLLAQSAVLIYDGWLVYWPNTILDVTPASNAYPLTAMGTVGVAVGTFLCAHIIEASTEEEVWDASLTTKQSLQIVWIQRGRVVGDQAFGSFAIFDPRFRRQIRTSRKASETTKVKQFTTLCATVLTVGSNALFHRLRSMHWSASIAQLLATGLMMTVRALVYRRISMMPKVQSL</sequence>
<proteinExistence type="predicted"/>
<organism evidence="3 4">
    <name type="scientific">Cercophora samala</name>
    <dbReference type="NCBI Taxonomy" id="330535"/>
    <lineage>
        <taxon>Eukaryota</taxon>
        <taxon>Fungi</taxon>
        <taxon>Dikarya</taxon>
        <taxon>Ascomycota</taxon>
        <taxon>Pezizomycotina</taxon>
        <taxon>Sordariomycetes</taxon>
        <taxon>Sordariomycetidae</taxon>
        <taxon>Sordariales</taxon>
        <taxon>Lasiosphaeriaceae</taxon>
        <taxon>Cercophora</taxon>
    </lineage>
</organism>
<gene>
    <name evidence="3" type="ORF">QBC41DRAFT_233284</name>
</gene>
<feature type="transmembrane region" description="Helical" evidence="1">
    <location>
        <begin position="207"/>
        <end position="224"/>
    </location>
</feature>
<keyword evidence="4" id="KW-1185">Reference proteome</keyword>
<feature type="transmembrane region" description="Helical" evidence="1">
    <location>
        <begin position="327"/>
        <end position="346"/>
    </location>
</feature>
<name>A0AA40D848_9PEZI</name>
<feature type="signal peptide" evidence="2">
    <location>
        <begin position="1"/>
        <end position="19"/>
    </location>
</feature>
<keyword evidence="2" id="KW-0732">Signal</keyword>
<evidence type="ECO:0000313" key="4">
    <source>
        <dbReference type="Proteomes" id="UP001174997"/>
    </source>
</evidence>
<keyword evidence="1" id="KW-1133">Transmembrane helix</keyword>
<keyword evidence="1" id="KW-0812">Transmembrane</keyword>
<dbReference type="Proteomes" id="UP001174997">
    <property type="component" value="Unassembled WGS sequence"/>
</dbReference>
<dbReference type="AlphaFoldDB" id="A0AA40D848"/>
<evidence type="ECO:0000313" key="3">
    <source>
        <dbReference type="EMBL" id="KAK0665235.1"/>
    </source>
</evidence>
<accession>A0AA40D848</accession>
<reference evidence="3" key="1">
    <citation type="submission" date="2023-06" db="EMBL/GenBank/DDBJ databases">
        <title>Genome-scale phylogeny and comparative genomics of the fungal order Sordariales.</title>
        <authorList>
            <consortium name="Lawrence Berkeley National Laboratory"/>
            <person name="Hensen N."/>
            <person name="Bonometti L."/>
            <person name="Westerberg I."/>
            <person name="Brannstrom I.O."/>
            <person name="Guillou S."/>
            <person name="Cros-Aarteil S."/>
            <person name="Calhoun S."/>
            <person name="Haridas S."/>
            <person name="Kuo A."/>
            <person name="Mondo S."/>
            <person name="Pangilinan J."/>
            <person name="Riley R."/>
            <person name="Labutti K."/>
            <person name="Andreopoulos B."/>
            <person name="Lipzen A."/>
            <person name="Chen C."/>
            <person name="Yanf M."/>
            <person name="Daum C."/>
            <person name="Ng V."/>
            <person name="Clum A."/>
            <person name="Steindorff A."/>
            <person name="Ohm R."/>
            <person name="Martin F."/>
            <person name="Silar P."/>
            <person name="Natvig D."/>
            <person name="Lalanne C."/>
            <person name="Gautier V."/>
            <person name="Ament-Velasquez S.L."/>
            <person name="Kruys A."/>
            <person name="Hutchinson M.I."/>
            <person name="Powell A.J."/>
            <person name="Barry K."/>
            <person name="Miller A.N."/>
            <person name="Grigoriev I.V."/>
            <person name="Debuchy R."/>
            <person name="Gladieux P."/>
            <person name="Thoren M.H."/>
            <person name="Johannesson H."/>
        </authorList>
    </citation>
    <scope>NUCLEOTIDE SEQUENCE</scope>
    <source>
        <strain evidence="3">CBS 307.81</strain>
    </source>
</reference>
<keyword evidence="1" id="KW-0472">Membrane</keyword>
<protein>
    <submittedName>
        <fullName evidence="3">Uncharacterized protein</fullName>
    </submittedName>
</protein>
<feature type="transmembrane region" description="Helical" evidence="1">
    <location>
        <begin position="352"/>
        <end position="374"/>
    </location>
</feature>
<evidence type="ECO:0000256" key="1">
    <source>
        <dbReference type="SAM" id="Phobius"/>
    </source>
</evidence>
<feature type="non-terminal residue" evidence="3">
    <location>
        <position position="1"/>
    </location>
</feature>
<feature type="chain" id="PRO_5041313414" evidence="2">
    <location>
        <begin position="20"/>
        <end position="387"/>
    </location>
</feature>
<dbReference type="EMBL" id="JAULSY010000115">
    <property type="protein sequence ID" value="KAK0665235.1"/>
    <property type="molecule type" value="Genomic_DNA"/>
</dbReference>
<comment type="caution">
    <text evidence="3">The sequence shown here is derived from an EMBL/GenBank/DDBJ whole genome shotgun (WGS) entry which is preliminary data.</text>
</comment>
<feature type="transmembrane region" description="Helical" evidence="1">
    <location>
        <begin position="244"/>
        <end position="266"/>
    </location>
</feature>
<feature type="transmembrane region" description="Helical" evidence="1">
    <location>
        <begin position="54"/>
        <end position="76"/>
    </location>
</feature>
<evidence type="ECO:0000256" key="2">
    <source>
        <dbReference type="SAM" id="SignalP"/>
    </source>
</evidence>